<dbReference type="AlphaFoldDB" id="A0A1H1DA54"/>
<feature type="compositionally biased region" description="Low complexity" evidence="1">
    <location>
        <begin position="23"/>
        <end position="36"/>
    </location>
</feature>
<proteinExistence type="predicted"/>
<evidence type="ECO:0000313" key="4">
    <source>
        <dbReference type="Proteomes" id="UP000183053"/>
    </source>
</evidence>
<reference evidence="4" key="1">
    <citation type="submission" date="2016-10" db="EMBL/GenBank/DDBJ databases">
        <authorList>
            <person name="Varghese N."/>
            <person name="Submissions S."/>
        </authorList>
    </citation>
    <scope>NUCLEOTIDE SEQUENCE [LARGE SCALE GENOMIC DNA]</scope>
    <source>
        <strain evidence="4">DSM 44142</strain>
    </source>
</reference>
<evidence type="ECO:0008006" key="5">
    <source>
        <dbReference type="Google" id="ProtNLM"/>
    </source>
</evidence>
<feature type="signal peptide" evidence="2">
    <location>
        <begin position="1"/>
        <end position="20"/>
    </location>
</feature>
<dbReference type="RefSeq" id="WP_082756580.1">
    <property type="nucleotide sequence ID" value="NZ_AP025457.1"/>
</dbReference>
<dbReference type="OrthoDB" id="4473371at2"/>
<protein>
    <recommendedName>
        <fullName evidence="5">DUF3558 domain-containing protein</fullName>
    </recommendedName>
</protein>
<name>A0A1H1DA54_9ACTN</name>
<feature type="chain" id="PRO_5038567649" description="DUF3558 domain-containing protein" evidence="2">
    <location>
        <begin position="21"/>
        <end position="195"/>
    </location>
</feature>
<evidence type="ECO:0000256" key="1">
    <source>
        <dbReference type="SAM" id="MobiDB-lite"/>
    </source>
</evidence>
<evidence type="ECO:0000313" key="3">
    <source>
        <dbReference type="EMBL" id="SDQ73431.1"/>
    </source>
</evidence>
<feature type="region of interest" description="Disordered" evidence="1">
    <location>
        <begin position="23"/>
        <end position="56"/>
    </location>
</feature>
<gene>
    <name evidence="3" type="ORF">SAMN04489765_1628</name>
</gene>
<evidence type="ECO:0000256" key="2">
    <source>
        <dbReference type="SAM" id="SignalP"/>
    </source>
</evidence>
<keyword evidence="2" id="KW-0732">Signal</keyword>
<keyword evidence="4" id="KW-1185">Reference proteome</keyword>
<accession>A0A1H1DA54</accession>
<dbReference type="Pfam" id="PF12079">
    <property type="entry name" value="DUF3558"/>
    <property type="match status" value="1"/>
</dbReference>
<dbReference type="PROSITE" id="PS51257">
    <property type="entry name" value="PROKAR_LIPOPROTEIN"/>
    <property type="match status" value="1"/>
</dbReference>
<sequence>MRVLSVAIVLTVLASGCAVAVSGEPTSSLESPSPTSQKPLPFTPTIKNRTNDRTDGTTFEPCSAYTNDELRALNIDPASVHDAAQVDDPNYRGCRWLANGYNDVHGGGDYSQIVGRELTLDQYKRYMSALRWQTDRIVNGRVLAYAPENNYCIAAFSSEESIVTTIAESTTPSPGNVTECDRAIAFASLAITKAP</sequence>
<dbReference type="STRING" id="47312.SAMN04489765_1628"/>
<dbReference type="InterPro" id="IPR024520">
    <property type="entry name" value="DUF3558"/>
</dbReference>
<organism evidence="3 4">
    <name type="scientific">Tsukamurella pulmonis</name>
    <dbReference type="NCBI Taxonomy" id="47312"/>
    <lineage>
        <taxon>Bacteria</taxon>
        <taxon>Bacillati</taxon>
        <taxon>Actinomycetota</taxon>
        <taxon>Actinomycetes</taxon>
        <taxon>Mycobacteriales</taxon>
        <taxon>Tsukamurellaceae</taxon>
        <taxon>Tsukamurella</taxon>
    </lineage>
</organism>
<dbReference type="Proteomes" id="UP000183053">
    <property type="component" value="Unassembled WGS sequence"/>
</dbReference>
<dbReference type="EMBL" id="FNLF01000002">
    <property type="protein sequence ID" value="SDQ73431.1"/>
    <property type="molecule type" value="Genomic_DNA"/>
</dbReference>